<feature type="compositionally biased region" description="Basic and acidic residues" evidence="1">
    <location>
        <begin position="279"/>
        <end position="291"/>
    </location>
</feature>
<evidence type="ECO:0000313" key="3">
    <source>
        <dbReference type="EMBL" id="CAL1538809.1"/>
    </source>
</evidence>
<feature type="region of interest" description="Disordered" evidence="1">
    <location>
        <begin position="1272"/>
        <end position="1294"/>
    </location>
</feature>
<feature type="compositionally biased region" description="Polar residues" evidence="1">
    <location>
        <begin position="360"/>
        <end position="369"/>
    </location>
</feature>
<feature type="region of interest" description="Disordered" evidence="1">
    <location>
        <begin position="349"/>
        <end position="398"/>
    </location>
</feature>
<feature type="region of interest" description="Disordered" evidence="1">
    <location>
        <begin position="873"/>
        <end position="911"/>
    </location>
</feature>
<feature type="compositionally biased region" description="Polar residues" evidence="1">
    <location>
        <begin position="198"/>
        <end position="220"/>
    </location>
</feature>
<feature type="transmembrane region" description="Helical" evidence="2">
    <location>
        <begin position="1406"/>
        <end position="1426"/>
    </location>
</feature>
<feature type="compositionally biased region" description="Basic and acidic residues" evidence="1">
    <location>
        <begin position="1037"/>
        <end position="1057"/>
    </location>
</feature>
<feature type="region of interest" description="Disordered" evidence="1">
    <location>
        <begin position="128"/>
        <end position="155"/>
    </location>
</feature>
<feature type="compositionally biased region" description="Polar residues" evidence="1">
    <location>
        <begin position="245"/>
        <end position="256"/>
    </location>
</feature>
<keyword evidence="4" id="KW-1185">Reference proteome</keyword>
<organism evidence="3 4">
    <name type="scientific">Lymnaea stagnalis</name>
    <name type="common">Great pond snail</name>
    <name type="synonym">Helix stagnalis</name>
    <dbReference type="NCBI Taxonomy" id="6523"/>
    <lineage>
        <taxon>Eukaryota</taxon>
        <taxon>Metazoa</taxon>
        <taxon>Spiralia</taxon>
        <taxon>Lophotrochozoa</taxon>
        <taxon>Mollusca</taxon>
        <taxon>Gastropoda</taxon>
        <taxon>Heterobranchia</taxon>
        <taxon>Euthyneura</taxon>
        <taxon>Panpulmonata</taxon>
        <taxon>Hygrophila</taxon>
        <taxon>Lymnaeoidea</taxon>
        <taxon>Lymnaeidae</taxon>
        <taxon>Lymnaea</taxon>
    </lineage>
</organism>
<feature type="compositionally biased region" description="Low complexity" evidence="1">
    <location>
        <begin position="810"/>
        <end position="829"/>
    </location>
</feature>
<evidence type="ECO:0000313" key="4">
    <source>
        <dbReference type="Proteomes" id="UP001497497"/>
    </source>
</evidence>
<dbReference type="Proteomes" id="UP001497497">
    <property type="component" value="Unassembled WGS sequence"/>
</dbReference>
<feature type="compositionally biased region" description="Basic residues" evidence="1">
    <location>
        <begin position="1063"/>
        <end position="1075"/>
    </location>
</feature>
<keyword evidence="2" id="KW-0472">Membrane</keyword>
<feature type="region of interest" description="Disordered" evidence="1">
    <location>
        <begin position="187"/>
        <end position="292"/>
    </location>
</feature>
<feature type="region of interest" description="Disordered" evidence="1">
    <location>
        <begin position="779"/>
        <end position="856"/>
    </location>
</feature>
<feature type="region of interest" description="Disordered" evidence="1">
    <location>
        <begin position="410"/>
        <end position="534"/>
    </location>
</feature>
<comment type="caution">
    <text evidence="3">The sequence shown here is derived from an EMBL/GenBank/DDBJ whole genome shotgun (WGS) entry which is preliminary data.</text>
</comment>
<evidence type="ECO:0000256" key="1">
    <source>
        <dbReference type="SAM" id="MobiDB-lite"/>
    </source>
</evidence>
<feature type="compositionally biased region" description="Basic and acidic residues" evidence="1">
    <location>
        <begin position="128"/>
        <end position="148"/>
    </location>
</feature>
<dbReference type="EMBL" id="CAXITT010000313">
    <property type="protein sequence ID" value="CAL1538809.1"/>
    <property type="molecule type" value="Genomic_DNA"/>
</dbReference>
<feature type="compositionally biased region" description="Basic and acidic residues" evidence="1">
    <location>
        <begin position="378"/>
        <end position="397"/>
    </location>
</feature>
<feature type="compositionally biased region" description="Polar residues" evidence="1">
    <location>
        <begin position="455"/>
        <end position="465"/>
    </location>
</feature>
<feature type="region of interest" description="Disordered" evidence="1">
    <location>
        <begin position="1020"/>
        <end position="1075"/>
    </location>
</feature>
<evidence type="ECO:0000256" key="2">
    <source>
        <dbReference type="SAM" id="Phobius"/>
    </source>
</evidence>
<protein>
    <submittedName>
        <fullName evidence="3">Uncharacterized protein</fullName>
    </submittedName>
</protein>
<accession>A0AAV2HXB4</accession>
<name>A0AAV2HXB4_LYMST</name>
<sequence>MNDQQTTMDQQDTMSFKGQMAARYRERMSMGFTLSNNVTAEEFSPNLFTTVEGANADIDNTQHKNAIKGGDAKDLENQEALPNRIDVKTILPSGRSRSTMGRATFFPKPAMKDLITKFEKRSYTVHQLKRDQEADGGKIRFPETRSAQDDGQQIDLERIVRWTKGGALKNTSPNNRMSPRLNAQNHNVENVSPKGAPQATNDGQRNESLLGDQQSSSSRTTENDAGGLTMNCGITPRPLEENGLRNCSTESRNSPAVENVIDPSRGPSSPFKGTSGGRESTRVSPENEHKMQSPLRISLRGLVNTKKSREATKAEYVVHKKEWGSRYQTKVILGDENMFHVPYTVHEVHSKTKSDGGRSAMTTPSNTQQRIDKRHSHRCLDTKQEDQEAAGKDEKKSNAMQRYMKFLRHVTPPKPTASNDKFIQKPSPEVTTPRNESPHRTQIVRKLKKPLPKKSTLNVVRSANHGNAGKARTKAFEVLTNKKNGEKSGQYSKIKSRLMMPKKSANKQTPNNEPVPERKKPPERKKTTAKSKVVVKHGVTKTDGSGGDNAANAVTNSTVSITSSIYEELHQLNAPGLNGSLKSGRPVLSRLPRSKLLTKTRPKLQELEAKTPTQSNSCTSNNYLTLDHENGDNMEANKLEGFIASMRGCSTPEQTPEAESSRSSLTLRSSIRSEGDLSTYPVEFRGAVSPLKESNGFRSKSSPAETRKAKMVNSPKDIRKKLFEMMDKEMMNISEAILTEDELADNDLIPCHLRDRRVQSPVYLSCNENLNDPQFAHQMHAPKSQTKRRKISASPASKDVAEMPRNPARNESGNTEKNNNTKNENSSPNQKAYSGGRSPPHELRGKRGSNSSRQKKALQCANGLLLTESSKDDVMGNLDSVNPDSKKNVGGNALAKKPTSRLAKKGDNSNFNIPPEECMSFLTIEDEDRSVYEDRLATPNPVTPGPHGEEVVAYRGFLHKHGASPSHSPRQRTRRDIKSFGLSGSYNETHISSMAKVSIRDASKDIAKDFGTRSRRTTEDTLLDGCKNQEPPANHYHFGDSETKLDDSSDDGKKDKSPGSSPQKKRRRLEKPLKLKRKKIRRVVESNDEDTEISHSLPIDDRILCLQKSLRESKLRDKRKDKPQTFVGNLKRVVSNTSLVVSKQNTPEQLRSKTGDDVTTVLHDRSRPSQRTLLELSPVRTSTYDDKRAMKRQGELPDVSPLMTKKTLSNLDQYSMVKRKNSFMEASLSTSSALPLRDKDSLRDQQTSQWNDTQTADFSYLELPRIQPVRRLSSGPTGGFHNKSAIPLRTDSPSAPRKRADLLIQYRRWRESLMDCGRPSKIPLSERFRRALDSAVIEEWAMHCWLPNHDIYLDAHDPWWCSPYDLVSDEDTMSTSMISDGRIFSKDSIVEFGSRLPYIKVGPLRMLHATYLVIAMAVMVFAHLAVQLYQCGGDEYDYFCNDDDLECLVQPFIMAL</sequence>
<feature type="compositionally biased region" description="Basic residues" evidence="1">
    <location>
        <begin position="442"/>
        <end position="452"/>
    </location>
</feature>
<proteinExistence type="predicted"/>
<feature type="compositionally biased region" description="Basic and acidic residues" evidence="1">
    <location>
        <begin position="515"/>
        <end position="526"/>
    </location>
</feature>
<keyword evidence="2" id="KW-1133">Transmembrane helix</keyword>
<keyword evidence="2" id="KW-0812">Transmembrane</keyword>
<gene>
    <name evidence="3" type="ORF">GSLYS_00012630001</name>
</gene>
<reference evidence="3 4" key="1">
    <citation type="submission" date="2024-04" db="EMBL/GenBank/DDBJ databases">
        <authorList>
            <consortium name="Genoscope - CEA"/>
            <person name="William W."/>
        </authorList>
    </citation>
    <scope>NUCLEOTIDE SEQUENCE [LARGE SCALE GENOMIC DNA]</scope>
</reference>